<organism evidence="1 2">
    <name type="scientific">Popillia japonica</name>
    <name type="common">Japanese beetle</name>
    <dbReference type="NCBI Taxonomy" id="7064"/>
    <lineage>
        <taxon>Eukaryota</taxon>
        <taxon>Metazoa</taxon>
        <taxon>Ecdysozoa</taxon>
        <taxon>Arthropoda</taxon>
        <taxon>Hexapoda</taxon>
        <taxon>Insecta</taxon>
        <taxon>Pterygota</taxon>
        <taxon>Neoptera</taxon>
        <taxon>Endopterygota</taxon>
        <taxon>Coleoptera</taxon>
        <taxon>Polyphaga</taxon>
        <taxon>Scarabaeiformia</taxon>
        <taxon>Scarabaeidae</taxon>
        <taxon>Rutelinae</taxon>
        <taxon>Popillia</taxon>
    </lineage>
</organism>
<evidence type="ECO:0008006" key="3">
    <source>
        <dbReference type="Google" id="ProtNLM"/>
    </source>
</evidence>
<dbReference type="AlphaFoldDB" id="A0AAW1LAW6"/>
<comment type="caution">
    <text evidence="1">The sequence shown here is derived from an EMBL/GenBank/DDBJ whole genome shotgun (WGS) entry which is preliminary data.</text>
</comment>
<gene>
    <name evidence="1" type="ORF">QE152_g14000</name>
</gene>
<evidence type="ECO:0000313" key="2">
    <source>
        <dbReference type="Proteomes" id="UP001458880"/>
    </source>
</evidence>
<accession>A0AAW1LAW6</accession>
<keyword evidence="2" id="KW-1185">Reference proteome</keyword>
<dbReference type="EMBL" id="JASPKY010000138">
    <property type="protein sequence ID" value="KAK9731071.1"/>
    <property type="molecule type" value="Genomic_DNA"/>
</dbReference>
<reference evidence="1 2" key="1">
    <citation type="journal article" date="2024" name="BMC Genomics">
        <title>De novo assembly and annotation of Popillia japonica's genome with initial clues to its potential as an invasive pest.</title>
        <authorList>
            <person name="Cucini C."/>
            <person name="Boschi S."/>
            <person name="Funari R."/>
            <person name="Cardaioli E."/>
            <person name="Iannotti N."/>
            <person name="Marturano G."/>
            <person name="Paoli F."/>
            <person name="Bruttini M."/>
            <person name="Carapelli A."/>
            <person name="Frati F."/>
            <person name="Nardi F."/>
        </authorList>
    </citation>
    <scope>NUCLEOTIDE SEQUENCE [LARGE SCALE GENOMIC DNA]</scope>
    <source>
        <strain evidence="1">DMR45628</strain>
    </source>
</reference>
<proteinExistence type="predicted"/>
<protein>
    <recommendedName>
        <fullName evidence="3">Reverse transcriptase domain-containing protein</fullName>
    </recommendedName>
</protein>
<dbReference type="Proteomes" id="UP001458880">
    <property type="component" value="Unassembled WGS sequence"/>
</dbReference>
<name>A0AAW1LAW6_POPJA</name>
<sequence>MYFLTSPACSTGCGIDVCDCLLRNIGSCRLKLNIIALLCSHLFGQTLEDTTRYQIPGLLFGPELFILYMCYLLRPVSTNLVLYVNDTVVYTTSADDVLESHRMQKLMYEIFVRISKSNIQRTFWHHRC</sequence>
<evidence type="ECO:0000313" key="1">
    <source>
        <dbReference type="EMBL" id="KAK9731071.1"/>
    </source>
</evidence>